<name>A0ABT6PY45_9PROT</name>
<organism evidence="7 8">
    <name type="scientific">Commensalibacter oyaizuii</name>
    <dbReference type="NCBI Taxonomy" id="3043873"/>
    <lineage>
        <taxon>Bacteria</taxon>
        <taxon>Pseudomonadati</taxon>
        <taxon>Pseudomonadota</taxon>
        <taxon>Alphaproteobacteria</taxon>
        <taxon>Acetobacterales</taxon>
        <taxon>Acetobacteraceae</taxon>
    </lineage>
</organism>
<dbReference type="PANTHER" id="PTHR30086:SF19">
    <property type="entry name" value="THREONINE EFFLUX PROTEIN"/>
    <property type="match status" value="1"/>
</dbReference>
<accession>A0ABT6PY45</accession>
<sequence length="200" mass="22326">MTLLGIFLLQLFALATPGPDSLLVLRTALAKHKNAAFKASLGISLGAFIWVILSLLGLHVLFQYYPFLNKVVLFCGACYLLYLAYQLYHLNTDHKLEDKRNLKSSDLLNGLLCNLSNPKAIIYFASIFSMLSFEGGIVAYGKIILLIVGETLLWFLGISIVFSHPAMKRVYQSYARKIDVAAAGIFVLFACLMFVKFFLI</sequence>
<keyword evidence="4 6" id="KW-1133">Transmembrane helix</keyword>
<gene>
    <name evidence="7" type="ORF">QJV27_00030</name>
</gene>
<comment type="subcellular location">
    <subcellularLocation>
        <location evidence="1">Cell membrane</location>
        <topology evidence="1">Multi-pass membrane protein</topology>
    </subcellularLocation>
</comment>
<evidence type="ECO:0000313" key="8">
    <source>
        <dbReference type="Proteomes" id="UP001431634"/>
    </source>
</evidence>
<evidence type="ECO:0000256" key="4">
    <source>
        <dbReference type="ARBA" id="ARBA00022989"/>
    </source>
</evidence>
<dbReference type="EMBL" id="JASBAO010000001">
    <property type="protein sequence ID" value="MDI2089775.1"/>
    <property type="molecule type" value="Genomic_DNA"/>
</dbReference>
<feature type="transmembrane region" description="Helical" evidence="6">
    <location>
        <begin position="39"/>
        <end position="62"/>
    </location>
</feature>
<comment type="caution">
    <text evidence="7">The sequence shown here is derived from an EMBL/GenBank/DDBJ whole genome shotgun (WGS) entry which is preliminary data.</text>
</comment>
<dbReference type="RefSeq" id="WP_281446953.1">
    <property type="nucleotide sequence ID" value="NZ_JASBAO010000001.1"/>
</dbReference>
<evidence type="ECO:0000256" key="6">
    <source>
        <dbReference type="SAM" id="Phobius"/>
    </source>
</evidence>
<keyword evidence="8" id="KW-1185">Reference proteome</keyword>
<feature type="transmembrane region" description="Helical" evidence="6">
    <location>
        <begin position="108"/>
        <end position="131"/>
    </location>
</feature>
<protein>
    <submittedName>
        <fullName evidence="7">LysE family transporter</fullName>
    </submittedName>
</protein>
<reference evidence="7" key="1">
    <citation type="submission" date="2023-05" db="EMBL/GenBank/DDBJ databases">
        <title>Whole genome sequence of Commensalibacter sp.</title>
        <authorList>
            <person name="Charoenyingcharoen P."/>
            <person name="Yukphan P."/>
        </authorList>
    </citation>
    <scope>NUCLEOTIDE SEQUENCE</scope>
    <source>
        <strain evidence="7">TBRC 16381</strain>
    </source>
</reference>
<dbReference type="Pfam" id="PF01810">
    <property type="entry name" value="LysE"/>
    <property type="match status" value="1"/>
</dbReference>
<feature type="transmembrane region" description="Helical" evidence="6">
    <location>
        <begin position="71"/>
        <end position="88"/>
    </location>
</feature>
<evidence type="ECO:0000256" key="3">
    <source>
        <dbReference type="ARBA" id="ARBA00022692"/>
    </source>
</evidence>
<dbReference type="PANTHER" id="PTHR30086">
    <property type="entry name" value="ARGININE EXPORTER PROTEIN ARGO"/>
    <property type="match status" value="1"/>
</dbReference>
<keyword evidence="2" id="KW-1003">Cell membrane</keyword>
<feature type="transmembrane region" description="Helical" evidence="6">
    <location>
        <begin position="143"/>
        <end position="162"/>
    </location>
</feature>
<dbReference type="InterPro" id="IPR001123">
    <property type="entry name" value="LeuE-type"/>
</dbReference>
<feature type="transmembrane region" description="Helical" evidence="6">
    <location>
        <begin position="182"/>
        <end position="199"/>
    </location>
</feature>
<evidence type="ECO:0000313" key="7">
    <source>
        <dbReference type="EMBL" id="MDI2089775.1"/>
    </source>
</evidence>
<evidence type="ECO:0000256" key="1">
    <source>
        <dbReference type="ARBA" id="ARBA00004651"/>
    </source>
</evidence>
<keyword evidence="3 6" id="KW-0812">Transmembrane</keyword>
<evidence type="ECO:0000256" key="2">
    <source>
        <dbReference type="ARBA" id="ARBA00022475"/>
    </source>
</evidence>
<evidence type="ECO:0000256" key="5">
    <source>
        <dbReference type="ARBA" id="ARBA00023136"/>
    </source>
</evidence>
<keyword evidence="5 6" id="KW-0472">Membrane</keyword>
<dbReference type="Proteomes" id="UP001431634">
    <property type="component" value="Unassembled WGS sequence"/>
</dbReference>
<proteinExistence type="predicted"/>